<dbReference type="AlphaFoldDB" id="A0AAW1TCM4"/>
<gene>
    <name evidence="6" type="ORF">WJX84_010654</name>
</gene>
<name>A0AAW1TCM4_9CHLO</name>
<feature type="transmembrane region" description="Helical" evidence="5">
    <location>
        <begin position="7"/>
        <end position="25"/>
    </location>
</feature>
<dbReference type="GO" id="GO:0016020">
    <property type="term" value="C:membrane"/>
    <property type="evidence" value="ECO:0007669"/>
    <property type="project" value="UniProtKB-SubCell"/>
</dbReference>
<comment type="subcellular location">
    <subcellularLocation>
        <location evidence="1">Membrane</location>
        <topology evidence="1">Multi-pass membrane protein</topology>
    </subcellularLocation>
</comment>
<comment type="caution">
    <text evidence="6">The sequence shown here is derived from an EMBL/GenBank/DDBJ whole genome shotgun (WGS) entry which is preliminary data.</text>
</comment>
<keyword evidence="2 5" id="KW-0812">Transmembrane</keyword>
<evidence type="ECO:0000256" key="4">
    <source>
        <dbReference type="ARBA" id="ARBA00023136"/>
    </source>
</evidence>
<evidence type="ECO:0008006" key="8">
    <source>
        <dbReference type="Google" id="ProtNLM"/>
    </source>
</evidence>
<evidence type="ECO:0000313" key="6">
    <source>
        <dbReference type="EMBL" id="KAK9866144.1"/>
    </source>
</evidence>
<evidence type="ECO:0000256" key="1">
    <source>
        <dbReference type="ARBA" id="ARBA00004141"/>
    </source>
</evidence>
<keyword evidence="4 5" id="KW-0472">Membrane</keyword>
<feature type="transmembrane region" description="Helical" evidence="5">
    <location>
        <begin position="45"/>
        <end position="69"/>
    </location>
</feature>
<dbReference type="Proteomes" id="UP001485043">
    <property type="component" value="Unassembled WGS sequence"/>
</dbReference>
<dbReference type="EMBL" id="JALJOV010000186">
    <property type="protein sequence ID" value="KAK9866144.1"/>
    <property type="molecule type" value="Genomic_DNA"/>
</dbReference>
<keyword evidence="7" id="KW-1185">Reference proteome</keyword>
<organism evidence="6 7">
    <name type="scientific">Apatococcus fuscideae</name>
    <dbReference type="NCBI Taxonomy" id="2026836"/>
    <lineage>
        <taxon>Eukaryota</taxon>
        <taxon>Viridiplantae</taxon>
        <taxon>Chlorophyta</taxon>
        <taxon>core chlorophytes</taxon>
        <taxon>Trebouxiophyceae</taxon>
        <taxon>Chlorellales</taxon>
        <taxon>Chlorellaceae</taxon>
        <taxon>Apatococcus</taxon>
    </lineage>
</organism>
<feature type="transmembrane region" description="Helical" evidence="5">
    <location>
        <begin position="81"/>
        <end position="100"/>
    </location>
</feature>
<protein>
    <recommendedName>
        <fullName evidence="8">MARVEL domain-containing protein</fullName>
    </recommendedName>
</protein>
<feature type="transmembrane region" description="Helical" evidence="5">
    <location>
        <begin position="120"/>
        <end position="143"/>
    </location>
</feature>
<reference evidence="6 7" key="1">
    <citation type="journal article" date="2024" name="Nat. Commun.">
        <title>Phylogenomics reveals the evolutionary origins of lichenization in chlorophyte algae.</title>
        <authorList>
            <person name="Puginier C."/>
            <person name="Libourel C."/>
            <person name="Otte J."/>
            <person name="Skaloud P."/>
            <person name="Haon M."/>
            <person name="Grisel S."/>
            <person name="Petersen M."/>
            <person name="Berrin J.G."/>
            <person name="Delaux P.M."/>
            <person name="Dal Grande F."/>
            <person name="Keller J."/>
        </authorList>
    </citation>
    <scope>NUCLEOTIDE SEQUENCE [LARGE SCALE GENOMIC DNA]</scope>
    <source>
        <strain evidence="6 7">SAG 2523</strain>
    </source>
</reference>
<dbReference type="PANTHER" id="PTHR31465">
    <property type="entry name" value="PROTEIN RTA1-RELATED"/>
    <property type="match status" value="1"/>
</dbReference>
<accession>A0AAW1TCM4</accession>
<dbReference type="InterPro" id="IPR007568">
    <property type="entry name" value="RTA1"/>
</dbReference>
<evidence type="ECO:0000256" key="2">
    <source>
        <dbReference type="ARBA" id="ARBA00022692"/>
    </source>
</evidence>
<dbReference type="PANTHER" id="PTHR31465:SF1">
    <property type="entry name" value="PROTEIN RTA1-RELATED"/>
    <property type="match status" value="1"/>
</dbReference>
<sequence>MVRPRRAGAILIIFGVMFEAVGFIMRALSSQVDPYLLPYFMCQYFFIVVALVFFAAAIYLALSWLLLGVSGRHKPPVSPRLILIIFVCFDIVCTIIQVAGAASIGTAESNDQDPSPANDVLIMGLAIQVAAFLDFLVVSWILVDSGVCAAEHQLQAKGS</sequence>
<dbReference type="Pfam" id="PF04479">
    <property type="entry name" value="RTA1"/>
    <property type="match status" value="1"/>
</dbReference>
<evidence type="ECO:0000313" key="7">
    <source>
        <dbReference type="Proteomes" id="UP001485043"/>
    </source>
</evidence>
<evidence type="ECO:0000256" key="5">
    <source>
        <dbReference type="SAM" id="Phobius"/>
    </source>
</evidence>
<keyword evidence="3 5" id="KW-1133">Transmembrane helix</keyword>
<proteinExistence type="predicted"/>
<evidence type="ECO:0000256" key="3">
    <source>
        <dbReference type="ARBA" id="ARBA00022989"/>
    </source>
</evidence>